<keyword evidence="2 5" id="KW-0808">Transferase</keyword>
<keyword evidence="6" id="KW-1185">Reference proteome</keyword>
<dbReference type="RefSeq" id="WP_246404066.1">
    <property type="nucleotide sequence ID" value="NZ_JACHXR010000010.1"/>
</dbReference>
<proteinExistence type="inferred from homology"/>
<dbReference type="Proteomes" id="UP000518892">
    <property type="component" value="Unassembled WGS sequence"/>
</dbReference>
<keyword evidence="3 5" id="KW-0378">Hydrolase</keyword>
<reference evidence="5 6" key="1">
    <citation type="submission" date="2020-08" db="EMBL/GenBank/DDBJ databases">
        <title>Genomic Encyclopedia of Type Strains, Phase III (KMG-III): the genomes of soil and plant-associated and newly described type strains.</title>
        <authorList>
            <person name="Whitman W."/>
        </authorList>
    </citation>
    <scope>NUCLEOTIDE SEQUENCE [LARGE SCALE GENOMIC DNA]</scope>
    <source>
        <strain evidence="5 6">CECT 7744</strain>
    </source>
</reference>
<gene>
    <name evidence="5" type="ORF">FHR97_003070</name>
</gene>
<dbReference type="Gene3D" id="3.60.20.40">
    <property type="match status" value="1"/>
</dbReference>
<dbReference type="Pfam" id="PF01019">
    <property type="entry name" value="G_glu_transpept"/>
    <property type="match status" value="1"/>
</dbReference>
<name>A0A7W5EVF6_9GAMM</name>
<dbReference type="InterPro" id="IPR029055">
    <property type="entry name" value="Ntn_hydrolases_N"/>
</dbReference>
<dbReference type="Gene3D" id="1.10.246.130">
    <property type="match status" value="1"/>
</dbReference>
<sequence length="609" mass="62905">MDRDPPLVSPRLGQAALGALLVLMPVLGEAESSFQYQRPDSLPERAADEDAPSSVAATSFAVVTPHPLATDAGRQVLAAGGAAIDAAVAAQLVLTLVEPQSSGIGGGGFLMLYDGEQVRAFDGRVSAPSGVEATLFMDGADEPLAFSVAASSGRAVGVPGLLRMLEVAHDAHGRLAWASLVAPAIALAKQGVPVSHRLNHELAAATELADDGAAAALYFTEDGEPLAAGETLTNPALAAILGRVAEQGSSALHTGAVAEDLVARVQGHPDLPGALSLEDLATYVAKQREPLCVPWRRWRVCGFPPPSSGHLSVMQVLGTLAQLSPLEAPLEEERPTAAWLHRFVEASRLALADRNRYVADPDFVDPPGGDWSTLVADEYLASRAGLIGEQRMGDDRALAGNPGPLDSAWAMQPVQPEHGTSHVSVIDGEGQAVAMTTSIGQAFGARLLADGGTGKAGGYLLNSGLTDFSWRPADDQGTPFANRVAAGKRPRSSMSPTLVFDRASGELVASLGASGGAAIVHYLAKTLVALLDWRLDPATAIGLPHVVTRDGGIRLEADGYPEAVHAALAERGHDVETGELTSGLQVLRRADDGLVGASDPRGVGTASGD</sequence>
<evidence type="ECO:0000256" key="4">
    <source>
        <dbReference type="ARBA" id="ARBA00023145"/>
    </source>
</evidence>
<evidence type="ECO:0000256" key="1">
    <source>
        <dbReference type="ARBA" id="ARBA00009381"/>
    </source>
</evidence>
<dbReference type="PRINTS" id="PR01210">
    <property type="entry name" value="GGTRANSPTASE"/>
</dbReference>
<dbReference type="InterPro" id="IPR043138">
    <property type="entry name" value="GGT_lsub"/>
</dbReference>
<dbReference type="PANTHER" id="PTHR43199:SF1">
    <property type="entry name" value="GLUTATHIONE HYDROLASE PROENZYME"/>
    <property type="match status" value="1"/>
</dbReference>
<dbReference type="InterPro" id="IPR043137">
    <property type="entry name" value="GGT_ssub_C"/>
</dbReference>
<dbReference type="EC" id="3.4.19.13" evidence="5"/>
<keyword evidence="5" id="KW-0012">Acyltransferase</keyword>
<keyword evidence="4" id="KW-0865">Zymogen</keyword>
<dbReference type="GO" id="GO:0103068">
    <property type="term" value="F:leukotriene C4 gamma-glutamyl transferase activity"/>
    <property type="evidence" value="ECO:0007669"/>
    <property type="project" value="UniProtKB-EC"/>
</dbReference>
<dbReference type="PANTHER" id="PTHR43199">
    <property type="entry name" value="GLUTATHIONE HYDROLASE"/>
    <property type="match status" value="1"/>
</dbReference>
<dbReference type="InterPro" id="IPR051792">
    <property type="entry name" value="GGT_bact"/>
</dbReference>
<comment type="caution">
    <text evidence="5">The sequence shown here is derived from an EMBL/GenBank/DDBJ whole genome shotgun (WGS) entry which is preliminary data.</text>
</comment>
<evidence type="ECO:0000313" key="5">
    <source>
        <dbReference type="EMBL" id="MBB3232202.1"/>
    </source>
</evidence>
<evidence type="ECO:0000256" key="2">
    <source>
        <dbReference type="ARBA" id="ARBA00022679"/>
    </source>
</evidence>
<dbReference type="EMBL" id="JACHXR010000010">
    <property type="protein sequence ID" value="MBB3232202.1"/>
    <property type="molecule type" value="Genomic_DNA"/>
</dbReference>
<comment type="similarity">
    <text evidence="1">Belongs to the gamma-glutamyltransferase family.</text>
</comment>
<evidence type="ECO:0000313" key="6">
    <source>
        <dbReference type="Proteomes" id="UP000518892"/>
    </source>
</evidence>
<dbReference type="GO" id="GO:0036374">
    <property type="term" value="F:glutathione hydrolase activity"/>
    <property type="evidence" value="ECO:0007669"/>
    <property type="project" value="UniProtKB-EC"/>
</dbReference>
<evidence type="ECO:0000256" key="3">
    <source>
        <dbReference type="ARBA" id="ARBA00022801"/>
    </source>
</evidence>
<dbReference type="SUPFAM" id="SSF56235">
    <property type="entry name" value="N-terminal nucleophile aminohydrolases (Ntn hydrolases)"/>
    <property type="match status" value="1"/>
</dbReference>
<protein>
    <submittedName>
        <fullName evidence="5">Gamma-glutamyltranspeptidase/glutathione hydrolase</fullName>
        <ecNumber evidence="5">2.3.2.2</ecNumber>
        <ecNumber evidence="5">3.4.19.13</ecNumber>
    </submittedName>
</protein>
<organism evidence="5 6">
    <name type="scientific">Halomonas stenophila</name>
    <dbReference type="NCBI Taxonomy" id="795312"/>
    <lineage>
        <taxon>Bacteria</taxon>
        <taxon>Pseudomonadati</taxon>
        <taxon>Pseudomonadota</taxon>
        <taxon>Gammaproteobacteria</taxon>
        <taxon>Oceanospirillales</taxon>
        <taxon>Halomonadaceae</taxon>
        <taxon>Halomonas</taxon>
    </lineage>
</organism>
<accession>A0A7W5EVF6</accession>
<dbReference type="EC" id="2.3.2.2" evidence="5"/>
<dbReference type="AlphaFoldDB" id="A0A7W5EVF6"/>